<organism evidence="1 2">
    <name type="scientific">Caloramator australicus RC3</name>
    <dbReference type="NCBI Taxonomy" id="857293"/>
    <lineage>
        <taxon>Bacteria</taxon>
        <taxon>Bacillati</taxon>
        <taxon>Bacillota</taxon>
        <taxon>Clostridia</taxon>
        <taxon>Eubacteriales</taxon>
        <taxon>Clostridiaceae</taxon>
        <taxon>Caloramator</taxon>
    </lineage>
</organism>
<proteinExistence type="predicted"/>
<dbReference type="EMBL" id="CAKP01000115">
    <property type="protein sequence ID" value="CCJ34351.1"/>
    <property type="molecule type" value="Genomic_DNA"/>
</dbReference>
<dbReference type="AlphaFoldDB" id="I7LHX1"/>
<reference evidence="1 2" key="1">
    <citation type="journal article" date="2011" name="J. Bacteriol.">
        <title>Draft genome sequence of Caloramator australicus strain RC3T, a thermoanaerobe from the Great Artesian Basin of Australia.</title>
        <authorList>
            <person name="Ogg C.D."/>
            <person name="Patel B.K.C."/>
        </authorList>
    </citation>
    <scope>NUCLEOTIDE SEQUENCE [LARGE SCALE GENOMIC DNA]</scope>
    <source>
        <strain evidence="1 2">RC3</strain>
    </source>
</reference>
<dbReference type="STRING" id="857293.CAAU_2267"/>
<gene>
    <name evidence="1" type="ORF">CAAU_2267</name>
</gene>
<evidence type="ECO:0000313" key="1">
    <source>
        <dbReference type="EMBL" id="CCJ34351.1"/>
    </source>
</evidence>
<dbReference type="Proteomes" id="UP000007652">
    <property type="component" value="Unassembled WGS sequence"/>
</dbReference>
<comment type="caution">
    <text evidence="1">The sequence shown here is derived from an EMBL/GenBank/DDBJ whole genome shotgun (WGS) entry which is preliminary data.</text>
</comment>
<evidence type="ECO:0000313" key="2">
    <source>
        <dbReference type="Proteomes" id="UP000007652"/>
    </source>
</evidence>
<name>I7LHX1_9CLOT</name>
<sequence length="37" mass="4498">MVETDVEAENLRKFANFYGYKFEKKIKDDLIFIKLLK</sequence>
<accession>I7LHX1</accession>
<keyword evidence="2" id="KW-1185">Reference proteome</keyword>
<protein>
    <submittedName>
        <fullName evidence="1">Uncharacterized protein</fullName>
    </submittedName>
</protein>